<sequence length="282" mass="31835">MDIRDYMDLIRVKNCLIASFGTAIAGLIASNFNIHLWDRILLASLVVFFICGFGNVINDIYDIDIDKINKPYRPLPSGKISLKSAKLFAWILAISGILLSVFNWKCFIIALVNTTILYLYAKRFKRNKIIGNPLVAYLTGSVFLFGGASVDNIFITFILFLCAMLTTWGREIVKDFEDMEGDRRSGVLSFPIKYGKRSLYLALGLLILAVILSPLPYLLGIFSFLYLAGVLFCDILLLYSIVKLLKNPTKEEAYRCAKKIKMVTTLILISFILGAIYRDFIT</sequence>
<evidence type="ECO:0000313" key="13">
    <source>
        <dbReference type="EMBL" id="GBF36750.1"/>
    </source>
</evidence>
<evidence type="ECO:0000313" key="14">
    <source>
        <dbReference type="Proteomes" id="UP000290527"/>
    </source>
</evidence>
<keyword evidence="9 12" id="KW-0472">Membrane</keyword>
<dbReference type="Pfam" id="PF01040">
    <property type="entry name" value="UbiA"/>
    <property type="match status" value="1"/>
</dbReference>
<dbReference type="GO" id="GO:0005886">
    <property type="term" value="C:plasma membrane"/>
    <property type="evidence" value="ECO:0007669"/>
    <property type="project" value="UniProtKB-SubCell"/>
</dbReference>
<dbReference type="HAMAP" id="MF_01286">
    <property type="entry name" value="DGGGP_synth"/>
    <property type="match status" value="1"/>
</dbReference>
<comment type="function">
    <text evidence="12">Prenyltransferase that catalyzes the transfer of the geranylgeranyl moiety of geranylgeranyl diphosphate (GGPP) to the C2 hydroxyl of (S)-3-O-geranylgeranylglyceryl phosphate (GGGP). This reaction is the second ether-bond-formation step in the biosynthesis of archaeal membrane lipids.</text>
</comment>
<comment type="catalytic activity">
    <reaction evidence="12">
        <text>sn-3-O-(geranylgeranyl)glycerol 1-phosphate + (2E,6E,10E)-geranylgeranyl diphosphate = 2,3-bis-O-(geranylgeranyl)-sn-glycerol 1-phosphate + diphosphate</text>
        <dbReference type="Rhea" id="RHEA:18109"/>
        <dbReference type="ChEBI" id="CHEBI:33019"/>
        <dbReference type="ChEBI" id="CHEBI:57677"/>
        <dbReference type="ChEBI" id="CHEBI:58756"/>
        <dbReference type="ChEBI" id="CHEBI:58837"/>
        <dbReference type="EC" id="2.5.1.42"/>
    </reaction>
</comment>
<dbReference type="Proteomes" id="UP000290527">
    <property type="component" value="Unassembled WGS sequence"/>
</dbReference>
<dbReference type="InterPro" id="IPR050475">
    <property type="entry name" value="Prenyltransferase_related"/>
</dbReference>
<comment type="cofactor">
    <cofactor evidence="12">
        <name>Mg(2+)</name>
        <dbReference type="ChEBI" id="CHEBI:18420"/>
    </cofactor>
</comment>
<feature type="transmembrane region" description="Helical" evidence="12">
    <location>
        <begin position="199"/>
        <end position="218"/>
    </location>
</feature>
<keyword evidence="7 12" id="KW-1133">Transmembrane helix</keyword>
<comment type="caution">
    <text evidence="13">The sequence shown here is derived from an EMBL/GenBank/DDBJ whole genome shotgun (WGS) entry which is preliminary data.</text>
</comment>
<comment type="subcellular location">
    <subcellularLocation>
        <location evidence="1 12">Cell membrane</location>
        <topology evidence="1 12">Multi-pass membrane protein</topology>
    </subcellularLocation>
</comment>
<dbReference type="UniPathway" id="UPA00940"/>
<dbReference type="PANTHER" id="PTHR42723">
    <property type="entry name" value="CHLOROPHYLL SYNTHASE"/>
    <property type="match status" value="1"/>
</dbReference>
<keyword evidence="4 12" id="KW-0808">Transferase</keyword>
<name>A0A401HRC5_9EURY</name>
<keyword evidence="14" id="KW-1185">Reference proteome</keyword>
<keyword evidence="11 12" id="KW-1208">Phospholipid metabolism</keyword>
<comment type="similarity">
    <text evidence="12">Belongs to the UbiA prenyltransferase family. DGGGP synthase subfamily.</text>
</comment>
<proteinExistence type="inferred from homology"/>
<keyword evidence="6 12" id="KW-0460">Magnesium</keyword>
<dbReference type="Gene3D" id="1.20.120.1780">
    <property type="entry name" value="UbiA prenyltransferase"/>
    <property type="match status" value="1"/>
</dbReference>
<organism evidence="13 14">
    <name type="scientific">Methanofervidicoccus abyssi</name>
    <dbReference type="NCBI Taxonomy" id="2082189"/>
    <lineage>
        <taxon>Archaea</taxon>
        <taxon>Methanobacteriati</taxon>
        <taxon>Methanobacteriota</taxon>
        <taxon>Methanomada group</taxon>
        <taxon>Methanococci</taxon>
        <taxon>Methanococcales</taxon>
        <taxon>Methanofervidicoccus</taxon>
    </lineage>
</organism>
<evidence type="ECO:0000256" key="10">
    <source>
        <dbReference type="ARBA" id="ARBA00023209"/>
    </source>
</evidence>
<protein>
    <recommendedName>
        <fullName evidence="12">Digeranylgeranylglyceryl phosphate synthase</fullName>
        <shortName evidence="12">DGGGP synthase</shortName>
        <shortName evidence="12">DGGGPS</shortName>
        <ecNumber evidence="12">2.5.1.42</ecNumber>
    </recommendedName>
    <alternativeName>
        <fullName evidence="12">(S)-2,3-di-O-geranylgeranylglyceryl phosphate synthase</fullName>
    </alternativeName>
    <alternativeName>
        <fullName evidence="12">Geranylgeranylglycerol-phosphate geranylgeranyltransferase</fullName>
    </alternativeName>
</protein>
<evidence type="ECO:0000256" key="3">
    <source>
        <dbReference type="ARBA" id="ARBA00022516"/>
    </source>
</evidence>
<dbReference type="CDD" id="cd13961">
    <property type="entry name" value="PT_UbiA_DGGGPS"/>
    <property type="match status" value="1"/>
</dbReference>
<dbReference type="InterPro" id="IPR023547">
    <property type="entry name" value="DGGGP_synth"/>
</dbReference>
<feature type="transmembrane region" description="Helical" evidence="12">
    <location>
        <begin position="12"/>
        <end position="34"/>
    </location>
</feature>
<dbReference type="RefSeq" id="WP_131007583.1">
    <property type="nucleotide sequence ID" value="NZ_BFAX01000004.1"/>
</dbReference>
<dbReference type="EMBL" id="BFAX01000004">
    <property type="protein sequence ID" value="GBF36750.1"/>
    <property type="molecule type" value="Genomic_DNA"/>
</dbReference>
<keyword evidence="5 12" id="KW-0812">Transmembrane</keyword>
<evidence type="ECO:0000256" key="11">
    <source>
        <dbReference type="ARBA" id="ARBA00023264"/>
    </source>
</evidence>
<keyword evidence="10 12" id="KW-0594">Phospholipid biosynthesis</keyword>
<reference evidence="13 14" key="1">
    <citation type="journal article" date="2019" name="Int. J. Syst. Evol. Microbiol.">
        <title>Methanofervidicoccus abyssi gen. nov., sp. nov., a hydrogenotrophic methanogen, isolated from a hydrothermal vent chimney in the Mid-Cayman Spreading Center, the Caribbean Sea.</title>
        <authorList>
            <person name="Sakai S."/>
            <person name="Takaki Y."/>
            <person name="Miyazaki M."/>
            <person name="Ogawara M."/>
            <person name="Yanagawa K."/>
            <person name="Miyazaki J."/>
            <person name="Takai K."/>
        </authorList>
    </citation>
    <scope>NUCLEOTIDE SEQUENCE [LARGE SCALE GENOMIC DNA]</scope>
    <source>
        <strain evidence="13 14">HHB</strain>
    </source>
</reference>
<dbReference type="Gene3D" id="1.10.357.140">
    <property type="entry name" value="UbiA prenyltransferase"/>
    <property type="match status" value="1"/>
</dbReference>
<gene>
    <name evidence="13" type="ORF">MHHB_P0980</name>
</gene>
<evidence type="ECO:0000256" key="6">
    <source>
        <dbReference type="ARBA" id="ARBA00022842"/>
    </source>
</evidence>
<evidence type="ECO:0000256" key="8">
    <source>
        <dbReference type="ARBA" id="ARBA00023098"/>
    </source>
</evidence>
<feature type="transmembrane region" description="Helical" evidence="12">
    <location>
        <begin position="224"/>
        <end position="242"/>
    </location>
</feature>
<comment type="pathway">
    <text evidence="12">Membrane lipid metabolism; glycerophospholipid metabolism.</text>
</comment>
<evidence type="ECO:0000256" key="4">
    <source>
        <dbReference type="ARBA" id="ARBA00022679"/>
    </source>
</evidence>
<keyword evidence="8 12" id="KW-0443">Lipid metabolism</keyword>
<dbReference type="GO" id="GO:0047295">
    <property type="term" value="F:geranylgeranylglycerol-phosphate geranylgeranyltransferase activity"/>
    <property type="evidence" value="ECO:0007669"/>
    <property type="project" value="UniProtKB-UniRule"/>
</dbReference>
<feature type="transmembrane region" description="Helical" evidence="12">
    <location>
        <begin position="87"/>
        <end position="120"/>
    </location>
</feature>
<dbReference type="InterPro" id="IPR044878">
    <property type="entry name" value="UbiA_sf"/>
</dbReference>
<evidence type="ECO:0000256" key="2">
    <source>
        <dbReference type="ARBA" id="ARBA00022475"/>
    </source>
</evidence>
<keyword evidence="2 12" id="KW-1003">Cell membrane</keyword>
<dbReference type="OrthoDB" id="11851at2157"/>
<dbReference type="PANTHER" id="PTHR42723:SF1">
    <property type="entry name" value="CHLOROPHYLL SYNTHASE, CHLOROPLASTIC"/>
    <property type="match status" value="1"/>
</dbReference>
<dbReference type="GO" id="GO:0046474">
    <property type="term" value="P:glycerophospholipid biosynthetic process"/>
    <property type="evidence" value="ECO:0007669"/>
    <property type="project" value="UniProtKB-UniRule"/>
</dbReference>
<dbReference type="InterPro" id="IPR000537">
    <property type="entry name" value="UbiA_prenyltransferase"/>
</dbReference>
<evidence type="ECO:0000256" key="7">
    <source>
        <dbReference type="ARBA" id="ARBA00022989"/>
    </source>
</evidence>
<accession>A0A401HRC5</accession>
<evidence type="ECO:0000256" key="5">
    <source>
        <dbReference type="ARBA" id="ARBA00022692"/>
    </source>
</evidence>
<dbReference type="GO" id="GO:0000287">
    <property type="term" value="F:magnesium ion binding"/>
    <property type="evidence" value="ECO:0007669"/>
    <property type="project" value="UniProtKB-UniRule"/>
</dbReference>
<keyword evidence="3 12" id="KW-0444">Lipid biosynthesis</keyword>
<dbReference type="AlphaFoldDB" id="A0A401HRC5"/>
<evidence type="ECO:0000256" key="9">
    <source>
        <dbReference type="ARBA" id="ARBA00023136"/>
    </source>
</evidence>
<feature type="transmembrane region" description="Helical" evidence="12">
    <location>
        <begin position="263"/>
        <end position="281"/>
    </location>
</feature>
<feature type="transmembrane region" description="Helical" evidence="12">
    <location>
        <begin position="40"/>
        <end position="61"/>
    </location>
</feature>
<feature type="transmembrane region" description="Helical" evidence="12">
    <location>
        <begin position="140"/>
        <end position="165"/>
    </location>
</feature>
<dbReference type="EC" id="2.5.1.42" evidence="12"/>
<evidence type="ECO:0000256" key="1">
    <source>
        <dbReference type="ARBA" id="ARBA00004651"/>
    </source>
</evidence>
<evidence type="ECO:0000256" key="12">
    <source>
        <dbReference type="HAMAP-Rule" id="MF_01286"/>
    </source>
</evidence>